<comment type="caution">
    <text evidence="5">The sequence shown here is derived from an EMBL/GenBank/DDBJ whole genome shotgun (WGS) entry which is preliminary data.</text>
</comment>
<dbReference type="PROSITE" id="PS50297">
    <property type="entry name" value="ANK_REP_REGION"/>
    <property type="match status" value="1"/>
</dbReference>
<dbReference type="PROSITE" id="PS50088">
    <property type="entry name" value="ANK_REPEAT"/>
    <property type="match status" value="2"/>
</dbReference>
<dbReference type="InterPro" id="IPR056884">
    <property type="entry name" value="NPHP3-like_N"/>
</dbReference>
<evidence type="ECO:0000259" key="4">
    <source>
        <dbReference type="PROSITE" id="PS50837"/>
    </source>
</evidence>
<dbReference type="SUPFAM" id="SSF48403">
    <property type="entry name" value="Ankyrin repeat"/>
    <property type="match status" value="1"/>
</dbReference>
<gene>
    <name evidence="5" type="ORF">Daus18300_011347</name>
</gene>
<evidence type="ECO:0000313" key="6">
    <source>
        <dbReference type="Proteomes" id="UP001583177"/>
    </source>
</evidence>
<dbReference type="InterPro" id="IPR002110">
    <property type="entry name" value="Ankyrin_rpt"/>
</dbReference>
<evidence type="ECO:0000313" key="5">
    <source>
        <dbReference type="EMBL" id="KAL1854831.1"/>
    </source>
</evidence>
<feature type="repeat" description="ANK" evidence="2">
    <location>
        <begin position="849"/>
        <end position="881"/>
    </location>
</feature>
<organism evidence="5 6">
    <name type="scientific">Diaporthe australafricana</name>
    <dbReference type="NCBI Taxonomy" id="127596"/>
    <lineage>
        <taxon>Eukaryota</taxon>
        <taxon>Fungi</taxon>
        <taxon>Dikarya</taxon>
        <taxon>Ascomycota</taxon>
        <taxon>Pezizomycotina</taxon>
        <taxon>Sordariomycetes</taxon>
        <taxon>Sordariomycetidae</taxon>
        <taxon>Diaporthales</taxon>
        <taxon>Diaporthaceae</taxon>
        <taxon>Diaporthe</taxon>
    </lineage>
</organism>
<feature type="domain" description="NACHT" evidence="4">
    <location>
        <begin position="237"/>
        <end position="380"/>
    </location>
</feature>
<evidence type="ECO:0000256" key="1">
    <source>
        <dbReference type="ARBA" id="ARBA00022737"/>
    </source>
</evidence>
<dbReference type="PANTHER" id="PTHR10039:SF15">
    <property type="entry name" value="NACHT DOMAIN-CONTAINING PROTEIN"/>
    <property type="match status" value="1"/>
</dbReference>
<name>A0ABR3W720_9PEZI</name>
<keyword evidence="6" id="KW-1185">Reference proteome</keyword>
<feature type="coiled-coil region" evidence="3">
    <location>
        <begin position="31"/>
        <end position="58"/>
    </location>
</feature>
<dbReference type="Proteomes" id="UP001583177">
    <property type="component" value="Unassembled WGS sequence"/>
</dbReference>
<reference evidence="5 6" key="1">
    <citation type="journal article" date="2024" name="IMA Fungus">
        <title>IMA Genome - F19 : A genome assembly and annotation guide to empower mycologists, including annotated draft genome sequences of Ceratocystis pirilliformis, Diaporthe australafricana, Fusarium ophioides, Paecilomyces lecythidis, and Sporothrix stenoceras.</title>
        <authorList>
            <person name="Aylward J."/>
            <person name="Wilson A.M."/>
            <person name="Visagie C.M."/>
            <person name="Spraker J."/>
            <person name="Barnes I."/>
            <person name="Buitendag C."/>
            <person name="Ceriani C."/>
            <person name="Del Mar Angel L."/>
            <person name="du Plessis D."/>
            <person name="Fuchs T."/>
            <person name="Gasser K."/>
            <person name="Kramer D."/>
            <person name="Li W."/>
            <person name="Munsamy K."/>
            <person name="Piso A."/>
            <person name="Price J.L."/>
            <person name="Sonnekus B."/>
            <person name="Thomas C."/>
            <person name="van der Nest A."/>
            <person name="van Dijk A."/>
            <person name="van Heerden A."/>
            <person name="van Vuuren N."/>
            <person name="Yilmaz N."/>
            <person name="Duong T.A."/>
            <person name="van der Merwe N.A."/>
            <person name="Wingfield M.J."/>
            <person name="Wingfield B.D."/>
        </authorList>
    </citation>
    <scope>NUCLEOTIDE SEQUENCE [LARGE SCALE GENOMIC DNA]</scope>
    <source>
        <strain evidence="5 6">CMW 18300</strain>
    </source>
</reference>
<dbReference type="InterPro" id="IPR027417">
    <property type="entry name" value="P-loop_NTPase"/>
</dbReference>
<dbReference type="InterPro" id="IPR007111">
    <property type="entry name" value="NACHT_NTPase"/>
</dbReference>
<keyword evidence="2" id="KW-0040">ANK repeat</keyword>
<proteinExistence type="predicted"/>
<dbReference type="Gene3D" id="3.40.50.300">
    <property type="entry name" value="P-loop containing nucleotide triphosphate hydrolases"/>
    <property type="match status" value="1"/>
</dbReference>
<dbReference type="PANTHER" id="PTHR10039">
    <property type="entry name" value="AMELOGENIN"/>
    <property type="match status" value="1"/>
</dbReference>
<accession>A0ABR3W720</accession>
<dbReference type="Pfam" id="PF24883">
    <property type="entry name" value="NPHP3_N"/>
    <property type="match status" value="1"/>
</dbReference>
<dbReference type="EMBL" id="JAWRVE010000136">
    <property type="protein sequence ID" value="KAL1854831.1"/>
    <property type="molecule type" value="Genomic_DNA"/>
</dbReference>
<dbReference type="Gene3D" id="1.25.40.20">
    <property type="entry name" value="Ankyrin repeat-containing domain"/>
    <property type="match status" value="2"/>
</dbReference>
<dbReference type="SMART" id="SM00248">
    <property type="entry name" value="ANK"/>
    <property type="match status" value="5"/>
</dbReference>
<keyword evidence="1" id="KW-0677">Repeat</keyword>
<dbReference type="InterPro" id="IPR054471">
    <property type="entry name" value="GPIID_WHD"/>
</dbReference>
<dbReference type="Pfam" id="PF22939">
    <property type="entry name" value="WHD_GPIID"/>
    <property type="match status" value="1"/>
</dbReference>
<evidence type="ECO:0000256" key="2">
    <source>
        <dbReference type="PROSITE-ProRule" id="PRU00023"/>
    </source>
</evidence>
<dbReference type="InterPro" id="IPR036770">
    <property type="entry name" value="Ankyrin_rpt-contain_sf"/>
</dbReference>
<sequence length="896" mass="100815">MDPLSISFGVAGLMPLVANAIKLVQDYWVGVRGAKERVETLTTELEALQYNLNALQKLLDSHTHGSGSMASDESSVLQSCSAACRVKLEALIKRLERPGLAKGKMHALKWPFEEKEHKETISELHSLSAWMQFSLSIGGYRLLSSSSAQVLELLRGQLRHFEEIREHSVELRQELKEHREPSQDLRRERQDFLDWLSIWNIQAQHDKIQGARAQNTGSWFLQDETFLRWRADRADSHLLWCHGLPGSGKTVLCSLAVDDFLKESEHMSHVAFFYFNYREAEHQGPREVLSCLLRQVAATLDEIPSELMQMRLSKGKKSGQMNLEECKQMMAICLARTNRFYFVLDALDECDFSKHRKVLLNTLHDLAQLPQTRLLVTSRSHIQDIAGSFHEIPQMVIVAHDEDLQEYLSSEISASHGTDGLEEELAIRICSQIKRRANGMFLLAVLQLRFIIDEPTPGEMEDGLENMSEDLTGAFEETIFRIKNLPKSRAQLGMDILMWLCHAREALSISELRDALAFRKGQGSKLDKYRPSLNMMLECCHGLVVPSADIEYIELAHYSIQEYLRSNTARLFPFFEQEMVSTCLGYLMLDEFKSGPQAIHDGYNLIEKRLSNYPFASYAASFWDEHVGEFQATESIWPTLLDFVYGTEAIASSVQIRHFETGFVDIYVDPRECRSRKPLHYASSFGLEILLVTMLESPEASSTINSKTEVVGSTPIILAAASGHVKLVRLLLQHGADPYVANWYGNALYCAAEADQPEVIVELVASGMNPNGCNEYRKDVGPRRSPISCTLDRDSVFALATFVRLGASVNVDNDSGQLLLHRAATKEASKIIEYLVRNKLADINCKSNTGLTPLDCAISLPSTETIRTLMRLGADSRQISSRSLARLAELGFAPGS</sequence>
<dbReference type="SUPFAM" id="SSF52540">
    <property type="entry name" value="P-loop containing nucleoside triphosphate hydrolases"/>
    <property type="match status" value="1"/>
</dbReference>
<feature type="repeat" description="ANK" evidence="2">
    <location>
        <begin position="711"/>
        <end position="743"/>
    </location>
</feature>
<protein>
    <recommendedName>
        <fullName evidence="4">NACHT domain-containing protein</fullName>
    </recommendedName>
</protein>
<dbReference type="PROSITE" id="PS50837">
    <property type="entry name" value="NACHT"/>
    <property type="match status" value="1"/>
</dbReference>
<evidence type="ECO:0000256" key="3">
    <source>
        <dbReference type="SAM" id="Coils"/>
    </source>
</evidence>
<dbReference type="Pfam" id="PF12796">
    <property type="entry name" value="Ank_2"/>
    <property type="match status" value="2"/>
</dbReference>
<keyword evidence="3" id="KW-0175">Coiled coil</keyword>